<dbReference type="CDD" id="cd00082">
    <property type="entry name" value="HisKA"/>
    <property type="match status" value="1"/>
</dbReference>
<comment type="subcellular location">
    <subcellularLocation>
        <location evidence="3">Cell membrane</location>
    </subcellularLocation>
    <subcellularLocation>
        <location evidence="2">Membrane</location>
        <topology evidence="2">Multi-pass membrane protein</topology>
    </subcellularLocation>
</comment>
<dbReference type="SMART" id="SM00387">
    <property type="entry name" value="HATPase_c"/>
    <property type="match status" value="1"/>
</dbReference>
<dbReference type="InterPro" id="IPR003852">
    <property type="entry name" value="Sig_transdc_His_kinase_KdpD_N"/>
</dbReference>
<keyword evidence="18" id="KW-1185">Reference proteome</keyword>
<comment type="caution">
    <text evidence="17">The sequence shown here is derived from an EMBL/GenBank/DDBJ whole genome shotgun (WGS) entry which is preliminary data.</text>
</comment>
<feature type="region of interest" description="Disordered" evidence="14">
    <location>
        <begin position="875"/>
        <end position="899"/>
    </location>
</feature>
<evidence type="ECO:0000256" key="1">
    <source>
        <dbReference type="ARBA" id="ARBA00000085"/>
    </source>
</evidence>
<dbReference type="Pfam" id="PF13493">
    <property type="entry name" value="DUF4118"/>
    <property type="match status" value="1"/>
</dbReference>
<keyword evidence="7 15" id="KW-0812">Transmembrane</keyword>
<keyword evidence="6" id="KW-0808">Transferase</keyword>
<dbReference type="SMART" id="SM00388">
    <property type="entry name" value="HisKA"/>
    <property type="match status" value="1"/>
</dbReference>
<keyword evidence="8" id="KW-0547">Nucleotide-binding</keyword>
<keyword evidence="9 17" id="KW-0418">Kinase</keyword>
<dbReference type="GO" id="GO:0005886">
    <property type="term" value="C:plasma membrane"/>
    <property type="evidence" value="ECO:0007669"/>
    <property type="project" value="UniProtKB-SubCell"/>
</dbReference>
<keyword evidence="5" id="KW-0597">Phosphoprotein</keyword>
<evidence type="ECO:0000256" key="5">
    <source>
        <dbReference type="ARBA" id="ARBA00022553"/>
    </source>
</evidence>
<dbReference type="InterPro" id="IPR038318">
    <property type="entry name" value="KdpD_sf"/>
</dbReference>
<dbReference type="InterPro" id="IPR003661">
    <property type="entry name" value="HisK_dim/P_dom"/>
</dbReference>
<dbReference type="Gene3D" id="1.10.287.130">
    <property type="match status" value="1"/>
</dbReference>
<dbReference type="Gene3D" id="1.20.120.620">
    <property type="entry name" value="Backbone structure of the membrane domain of e. Coli histidine kinase receptor kdpd"/>
    <property type="match status" value="1"/>
</dbReference>
<feature type="transmembrane region" description="Helical" evidence="15">
    <location>
        <begin position="410"/>
        <end position="429"/>
    </location>
</feature>
<proteinExistence type="predicted"/>
<dbReference type="InterPro" id="IPR005467">
    <property type="entry name" value="His_kinase_dom"/>
</dbReference>
<protein>
    <recommendedName>
        <fullName evidence="4">histidine kinase</fullName>
        <ecNumber evidence="4">2.7.13.3</ecNumber>
    </recommendedName>
</protein>
<dbReference type="SUPFAM" id="SSF47384">
    <property type="entry name" value="Homodimeric domain of signal transducing histidine kinase"/>
    <property type="match status" value="1"/>
</dbReference>
<dbReference type="Pfam" id="PF00512">
    <property type="entry name" value="HisKA"/>
    <property type="match status" value="1"/>
</dbReference>
<feature type="compositionally biased region" description="Gly residues" evidence="14">
    <location>
        <begin position="880"/>
        <end position="892"/>
    </location>
</feature>
<evidence type="ECO:0000256" key="4">
    <source>
        <dbReference type="ARBA" id="ARBA00012438"/>
    </source>
</evidence>
<reference evidence="17" key="1">
    <citation type="submission" date="2021-03" db="EMBL/GenBank/DDBJ databases">
        <authorList>
            <person name="Kanchanasin P."/>
            <person name="Saeng-In P."/>
            <person name="Phongsopitanun W."/>
            <person name="Yuki M."/>
            <person name="Kudo T."/>
            <person name="Ohkuma M."/>
            <person name="Tanasupawat S."/>
        </authorList>
    </citation>
    <scope>NUCLEOTIDE SEQUENCE</scope>
    <source>
        <strain evidence="17">GKU 128</strain>
    </source>
</reference>
<evidence type="ECO:0000256" key="12">
    <source>
        <dbReference type="ARBA" id="ARBA00023012"/>
    </source>
</evidence>
<dbReference type="Gene3D" id="3.40.50.620">
    <property type="entry name" value="HUPs"/>
    <property type="match status" value="1"/>
</dbReference>
<evidence type="ECO:0000256" key="3">
    <source>
        <dbReference type="ARBA" id="ARBA00004236"/>
    </source>
</evidence>
<dbReference type="PRINTS" id="PR00344">
    <property type="entry name" value="BCTRLSENSOR"/>
</dbReference>
<dbReference type="EMBL" id="JAGEOJ010000023">
    <property type="protein sequence ID" value="MBO2453978.1"/>
    <property type="molecule type" value="Genomic_DNA"/>
</dbReference>
<dbReference type="Gene3D" id="3.30.565.10">
    <property type="entry name" value="Histidine kinase-like ATPase, C-terminal domain"/>
    <property type="match status" value="1"/>
</dbReference>
<keyword evidence="11 15" id="KW-1133">Transmembrane helix</keyword>
<feature type="domain" description="Histidine kinase" evidence="16">
    <location>
        <begin position="649"/>
        <end position="878"/>
    </location>
</feature>
<dbReference type="Pfam" id="PF02702">
    <property type="entry name" value="KdpD"/>
    <property type="match status" value="1"/>
</dbReference>
<evidence type="ECO:0000256" key="9">
    <source>
        <dbReference type="ARBA" id="ARBA00022777"/>
    </source>
</evidence>
<evidence type="ECO:0000256" key="7">
    <source>
        <dbReference type="ARBA" id="ARBA00022692"/>
    </source>
</evidence>
<dbReference type="Proteomes" id="UP000669179">
    <property type="component" value="Unassembled WGS sequence"/>
</dbReference>
<evidence type="ECO:0000256" key="13">
    <source>
        <dbReference type="ARBA" id="ARBA00023136"/>
    </source>
</evidence>
<dbReference type="InterPro" id="IPR027417">
    <property type="entry name" value="P-loop_NTPase"/>
</dbReference>
<dbReference type="GO" id="GO:0005737">
    <property type="term" value="C:cytoplasm"/>
    <property type="evidence" value="ECO:0007669"/>
    <property type="project" value="UniProtKB-ARBA"/>
</dbReference>
<evidence type="ECO:0000256" key="15">
    <source>
        <dbReference type="SAM" id="Phobius"/>
    </source>
</evidence>
<organism evidence="17 18">
    <name type="scientific">Actinomadura barringtoniae</name>
    <dbReference type="NCBI Taxonomy" id="1427535"/>
    <lineage>
        <taxon>Bacteria</taxon>
        <taxon>Bacillati</taxon>
        <taxon>Actinomycetota</taxon>
        <taxon>Actinomycetes</taxon>
        <taxon>Streptosporangiales</taxon>
        <taxon>Thermomonosporaceae</taxon>
        <taxon>Actinomadura</taxon>
    </lineage>
</organism>
<accession>A0A939PPU1</accession>
<dbReference type="InterPro" id="IPR006016">
    <property type="entry name" value="UspA"/>
</dbReference>
<dbReference type="InterPro" id="IPR036890">
    <property type="entry name" value="HATPase_C_sf"/>
</dbReference>
<evidence type="ECO:0000259" key="16">
    <source>
        <dbReference type="PROSITE" id="PS50109"/>
    </source>
</evidence>
<dbReference type="Pfam" id="PF02518">
    <property type="entry name" value="HATPase_c"/>
    <property type="match status" value="1"/>
</dbReference>
<name>A0A939PPU1_9ACTN</name>
<dbReference type="PANTHER" id="PTHR45569:SF1">
    <property type="entry name" value="SENSOR PROTEIN KDPD"/>
    <property type="match status" value="1"/>
</dbReference>
<dbReference type="Gene3D" id="3.40.50.300">
    <property type="entry name" value="P-loop containing nucleotide triphosphate hydrolases"/>
    <property type="match status" value="1"/>
</dbReference>
<dbReference type="PROSITE" id="PS50109">
    <property type="entry name" value="HIS_KIN"/>
    <property type="match status" value="1"/>
</dbReference>
<gene>
    <name evidence="17" type="ORF">J4573_43295</name>
</gene>
<dbReference type="GO" id="GO:0000155">
    <property type="term" value="F:phosphorelay sensor kinase activity"/>
    <property type="evidence" value="ECO:0007669"/>
    <property type="project" value="InterPro"/>
</dbReference>
<dbReference type="FunFam" id="3.40.50.300:FF:000483">
    <property type="entry name" value="Sensor histidine kinase KdpD"/>
    <property type="match status" value="1"/>
</dbReference>
<evidence type="ECO:0000256" key="11">
    <source>
        <dbReference type="ARBA" id="ARBA00022989"/>
    </source>
</evidence>
<evidence type="ECO:0000313" key="17">
    <source>
        <dbReference type="EMBL" id="MBO2453978.1"/>
    </source>
</evidence>
<dbReference type="InterPro" id="IPR004358">
    <property type="entry name" value="Sig_transdc_His_kin-like_C"/>
</dbReference>
<dbReference type="FunFam" id="3.40.50.620:FF:000112">
    <property type="entry name" value="Sensor histidine kinase KdpD"/>
    <property type="match status" value="1"/>
</dbReference>
<dbReference type="CDD" id="cd00075">
    <property type="entry name" value="HATPase"/>
    <property type="match status" value="1"/>
</dbReference>
<feature type="transmembrane region" description="Helical" evidence="15">
    <location>
        <begin position="441"/>
        <end position="469"/>
    </location>
</feature>
<evidence type="ECO:0000256" key="6">
    <source>
        <dbReference type="ARBA" id="ARBA00022679"/>
    </source>
</evidence>
<sequence>MSRLGDTDGPPGRFRPAGRGHVTAGRVITVGARGTLRIYLGAAPGVGKTYAMLGEGHRRRSRGTDVVVGFVETHGRAHTAEQIKGLEVVPRRTQAYRGAEFSEMDVDAVIARRPEVALIDELAHTNVPGCRNDKRWQDVEEILEAGIDVISTVNIQHLESLNDVVERIAGVPQRETVPDEVVRRADQVELIDMTPEALRRRMAHGNVYTPEKIDAALANYFRVGNLTALRELALLWVADRVDEGLARYRDQHGITEPWEARERVVVALTGGPEGDTLIRRAARIAARAGHADLLAVHVTKSDGLTEGTSPQALTRQRVLIENLGGTYHQVVGDDVAAALLEFVRGVNATQIVLGSSRRRGWQFVFGPGVGATVARESGEIDVHLVTHEHVGKGRGLVRMAGSPLSLRRRAYGWGLAILGPALLAVTLELTGGRPGLSTDMLLFLGLTVGVALVGGLWPAVAAAVVGFLVLNWFFTPPLHTLTVAQPENVLALMVFVAVAVAVSSVVDLAARRTRQAARSRAEAETLSFLATSVLRGEKALPALLERVRETFGVRAAALLERADGGWTSVGSTGVDPPADPEAAEATATVNDTSVLALAGRVLPAGDQRILSAFASQAEAVLEWRKLAEEAAQARRLAEGNKIRTALLAAVSHDLRTPLAGIKAGVSSLRATDVDWDPEDEAELLASIEESADRLDGLIGNLLDMSRLQTGVVTPLLRPVALDEVLPAALAGVPEDSVRLDVPETLPPVLVDAGLLERALANVVENAVRYTGGHGAAPDGWGGGRKGEPVLVTASELRFGRDPDRVELRVVDRGPGVPDNVKERMFAPFQRLGDAPKGTGVGLGLAVARGFVEAMGGSLAPEDTPGGGLTMVFTLPLGSSGRTGDGSDDGVGVGDEEGEP</sequence>
<keyword evidence="13 15" id="KW-0472">Membrane</keyword>
<evidence type="ECO:0000313" key="18">
    <source>
        <dbReference type="Proteomes" id="UP000669179"/>
    </source>
</evidence>
<dbReference type="GO" id="GO:0005524">
    <property type="term" value="F:ATP binding"/>
    <property type="evidence" value="ECO:0007669"/>
    <property type="project" value="UniProtKB-KW"/>
</dbReference>
<feature type="region of interest" description="Disordered" evidence="14">
    <location>
        <begin position="1"/>
        <end position="20"/>
    </location>
</feature>
<dbReference type="InterPro" id="IPR052023">
    <property type="entry name" value="Histidine_kinase_KdpD"/>
</dbReference>
<dbReference type="SUPFAM" id="SSF55874">
    <property type="entry name" value="ATPase domain of HSP90 chaperone/DNA topoisomerase II/histidine kinase"/>
    <property type="match status" value="1"/>
</dbReference>
<keyword evidence="12" id="KW-0902">Two-component regulatory system</keyword>
<evidence type="ECO:0000256" key="14">
    <source>
        <dbReference type="SAM" id="MobiDB-lite"/>
    </source>
</evidence>
<dbReference type="Pfam" id="PF00582">
    <property type="entry name" value="Usp"/>
    <property type="match status" value="1"/>
</dbReference>
<comment type="catalytic activity">
    <reaction evidence="1">
        <text>ATP + protein L-histidine = ADP + protein N-phospho-L-histidine.</text>
        <dbReference type="EC" id="2.7.13.3"/>
    </reaction>
</comment>
<dbReference type="PANTHER" id="PTHR45569">
    <property type="entry name" value="SENSOR PROTEIN KDPD"/>
    <property type="match status" value="1"/>
</dbReference>
<feature type="compositionally biased region" description="Low complexity" evidence="14">
    <location>
        <begin position="9"/>
        <end position="20"/>
    </location>
</feature>
<dbReference type="EC" id="2.7.13.3" evidence="4"/>
<keyword evidence="10" id="KW-0067">ATP-binding</keyword>
<evidence type="ECO:0000256" key="8">
    <source>
        <dbReference type="ARBA" id="ARBA00022741"/>
    </source>
</evidence>
<dbReference type="SUPFAM" id="SSF52402">
    <property type="entry name" value="Adenine nucleotide alpha hydrolases-like"/>
    <property type="match status" value="1"/>
</dbReference>
<dbReference type="InterPro" id="IPR014729">
    <property type="entry name" value="Rossmann-like_a/b/a_fold"/>
</dbReference>
<dbReference type="InterPro" id="IPR003594">
    <property type="entry name" value="HATPase_dom"/>
</dbReference>
<dbReference type="AlphaFoldDB" id="A0A939PPU1"/>
<evidence type="ECO:0000256" key="2">
    <source>
        <dbReference type="ARBA" id="ARBA00004141"/>
    </source>
</evidence>
<feature type="transmembrane region" description="Helical" evidence="15">
    <location>
        <begin position="489"/>
        <end position="510"/>
    </location>
</feature>
<evidence type="ECO:0000256" key="10">
    <source>
        <dbReference type="ARBA" id="ARBA00022840"/>
    </source>
</evidence>
<dbReference type="InterPro" id="IPR036097">
    <property type="entry name" value="HisK_dim/P_sf"/>
</dbReference>
<dbReference type="InterPro" id="IPR025201">
    <property type="entry name" value="KdpD_TM"/>
</dbReference>
<dbReference type="FunFam" id="1.10.287.130:FF:000021">
    <property type="entry name" value="Sensor histidine kinase KdpD"/>
    <property type="match status" value="1"/>
</dbReference>